<feature type="site" description="Transition state stabilizer" evidence="14">
    <location>
        <position position="374"/>
    </location>
</feature>
<comment type="catalytic activity">
    <reaction evidence="2 14">
        <text>2-C-methyl-D-erythritol 4-phosphate + CTP + H(+) = 4-CDP-2-C-methyl-D-erythritol + diphosphate</text>
        <dbReference type="Rhea" id="RHEA:13429"/>
        <dbReference type="ChEBI" id="CHEBI:15378"/>
        <dbReference type="ChEBI" id="CHEBI:33019"/>
        <dbReference type="ChEBI" id="CHEBI:37563"/>
        <dbReference type="ChEBI" id="CHEBI:57823"/>
        <dbReference type="ChEBI" id="CHEBI:58262"/>
        <dbReference type="EC" id="2.7.7.60"/>
    </reaction>
</comment>
<keyword evidence="8 14" id="KW-0808">Transferase</keyword>
<comment type="pathway">
    <text evidence="5 14">Isoprenoid biosynthesis; isopentenyl diphosphate biosynthesis via DXP pathway; isopentenyl diphosphate from 1-deoxy-D-xylulose 5-phosphate: step 2/6.</text>
</comment>
<dbReference type="FunFam" id="3.30.1330.50:FF:000001">
    <property type="entry name" value="2-C-methyl-D-erythritol 2,4-cyclodiphosphate synthase"/>
    <property type="match status" value="1"/>
</dbReference>
<dbReference type="EC" id="2.7.7.60" evidence="14"/>
<dbReference type="Pfam" id="PF02542">
    <property type="entry name" value="YgbB"/>
    <property type="match status" value="1"/>
</dbReference>
<dbReference type="InterPro" id="IPR001228">
    <property type="entry name" value="IspD"/>
</dbReference>
<feature type="site" description="Transition state stabilizer" evidence="14">
    <location>
        <position position="28"/>
    </location>
</feature>
<comment type="caution">
    <text evidence="14">Lacks conserved residue(s) required for the propagation of feature annotation.</text>
</comment>
<feature type="binding site" evidence="14">
    <location>
        <begin position="373"/>
        <end position="376"/>
    </location>
    <ligand>
        <name>4-CDP-2-C-methyl-D-erythritol 2-phosphate</name>
        <dbReference type="ChEBI" id="CHEBI:57919"/>
    </ligand>
</feature>
<dbReference type="GO" id="GO:0016114">
    <property type="term" value="P:terpenoid biosynthetic process"/>
    <property type="evidence" value="ECO:0007669"/>
    <property type="project" value="InterPro"/>
</dbReference>
<comment type="similarity">
    <text evidence="7">Belongs to the IspD/TarI cytidylyltransferase family. IspD subfamily.</text>
</comment>
<comment type="similarity">
    <text evidence="14">In the C-terminal section; belongs to the IspF family.</text>
</comment>
<dbReference type="FunFam" id="3.90.550.10:FF:000003">
    <property type="entry name" value="2-C-methyl-D-erythritol 4-phosphate cytidylyltransferase"/>
    <property type="match status" value="1"/>
</dbReference>
<feature type="binding site" evidence="14">
    <location>
        <position position="251"/>
    </location>
    <ligand>
        <name>a divalent metal cation</name>
        <dbReference type="ChEBI" id="CHEBI:60240"/>
    </ligand>
</feature>
<dbReference type="NCBIfam" id="TIGR00151">
    <property type="entry name" value="ispF"/>
    <property type="match status" value="1"/>
</dbReference>
<keyword evidence="11 14" id="KW-0414">Isoprene biosynthesis</keyword>
<dbReference type="InterPro" id="IPR029044">
    <property type="entry name" value="Nucleotide-diphossugar_trans"/>
</dbReference>
<dbReference type="GO" id="GO:0050518">
    <property type="term" value="F:2-C-methyl-D-erythritol 4-phosphate cytidylyltransferase activity"/>
    <property type="evidence" value="ECO:0007669"/>
    <property type="project" value="UniProtKB-UniRule"/>
</dbReference>
<dbReference type="Gene3D" id="3.90.550.10">
    <property type="entry name" value="Spore Coat Polysaccharide Biosynthesis Protein SpsA, Chain A"/>
    <property type="match status" value="1"/>
</dbReference>
<dbReference type="CDD" id="cd02516">
    <property type="entry name" value="CDP-ME_synthetase"/>
    <property type="match status" value="1"/>
</dbReference>
<dbReference type="NCBIfam" id="NF006899">
    <property type="entry name" value="PRK09382.1"/>
    <property type="match status" value="1"/>
</dbReference>
<dbReference type="KEGG" id="acoa:RB602_09300"/>
<comment type="similarity">
    <text evidence="6">Belongs to the IspF family.</text>
</comment>
<feature type="binding site" evidence="14">
    <location>
        <begin position="297"/>
        <end position="299"/>
    </location>
    <ligand>
        <name>4-CDP-2-C-methyl-D-erythritol 2-phosphate</name>
        <dbReference type="ChEBI" id="CHEBI:57919"/>
    </ligand>
</feature>
<reference evidence="16 17" key="1">
    <citation type="submission" date="2023-10" db="EMBL/GenBank/DDBJ databases">
        <title>Complete genome sequence of a Sphingomonadaceae bacterium.</title>
        <authorList>
            <person name="Yan C."/>
        </authorList>
    </citation>
    <scope>NUCLEOTIDE SEQUENCE [LARGE SCALE GENOMIC DNA]</scope>
    <source>
        <strain evidence="16 17">SCSIO 66989</strain>
    </source>
</reference>
<feature type="site" description="Positions MEP for the nucleophilic attack" evidence="14">
    <location>
        <position position="217"/>
    </location>
</feature>
<dbReference type="NCBIfam" id="TIGR00453">
    <property type="entry name" value="ispD"/>
    <property type="match status" value="1"/>
</dbReference>
<dbReference type="GO" id="GO:0008685">
    <property type="term" value="F:2-C-methyl-D-erythritol 2,4-cyclodiphosphate synthase activity"/>
    <property type="evidence" value="ECO:0007669"/>
    <property type="project" value="UniProtKB-UniRule"/>
</dbReference>
<dbReference type="SUPFAM" id="SSF53448">
    <property type="entry name" value="Nucleotide-diphospho-sugar transferases"/>
    <property type="match status" value="1"/>
</dbReference>
<dbReference type="InterPro" id="IPR018294">
    <property type="entry name" value="ISPD_synthase_CS"/>
</dbReference>
<dbReference type="GO" id="GO:0019288">
    <property type="term" value="P:isopentenyl diphosphate biosynthetic process, methylerythritol 4-phosphate pathway"/>
    <property type="evidence" value="ECO:0007669"/>
    <property type="project" value="UniProtKB-UniRule"/>
</dbReference>
<evidence type="ECO:0000256" key="11">
    <source>
        <dbReference type="ARBA" id="ARBA00023229"/>
    </source>
</evidence>
<feature type="binding site" evidence="14">
    <location>
        <position position="380"/>
    </location>
    <ligand>
        <name>4-CDP-2-C-methyl-D-erythritol 2-phosphate</name>
        <dbReference type="ChEBI" id="CHEBI:57919"/>
    </ligand>
</feature>
<evidence type="ECO:0000256" key="9">
    <source>
        <dbReference type="ARBA" id="ARBA00022695"/>
    </source>
</evidence>
<feature type="region of interest" description="2-C-methyl-D-erythritol 2,4-cyclodiphosphate synthase" evidence="14">
    <location>
        <begin position="243"/>
        <end position="401"/>
    </location>
</feature>
<keyword evidence="17" id="KW-1185">Reference proteome</keyword>
<keyword evidence="13 14" id="KW-0511">Multifunctional enzyme</keyword>
<evidence type="ECO:0000256" key="6">
    <source>
        <dbReference type="ARBA" id="ARBA00008480"/>
    </source>
</evidence>
<feature type="binding site" evidence="14">
    <location>
        <begin position="249"/>
        <end position="251"/>
    </location>
    <ligand>
        <name>4-CDP-2-C-methyl-D-erythritol 2-phosphate</name>
        <dbReference type="ChEBI" id="CHEBI:57919"/>
    </ligand>
</feature>
<dbReference type="PROSITE" id="PS01295">
    <property type="entry name" value="ISPD"/>
    <property type="match status" value="1"/>
</dbReference>
<gene>
    <name evidence="14" type="primary">ispDF</name>
    <name evidence="16" type="ORF">RB602_09300</name>
</gene>
<comment type="cofactor">
    <cofactor evidence="3 14">
        <name>a divalent metal cation</name>
        <dbReference type="ChEBI" id="CHEBI:60240"/>
    </cofactor>
</comment>
<feature type="binding site" evidence="14">
    <location>
        <position position="283"/>
    </location>
    <ligand>
        <name>a divalent metal cation</name>
        <dbReference type="ChEBI" id="CHEBI:60240"/>
    </ligand>
</feature>
<evidence type="ECO:0000256" key="13">
    <source>
        <dbReference type="ARBA" id="ARBA00023268"/>
    </source>
</evidence>
<dbReference type="InterPro" id="IPR003526">
    <property type="entry name" value="MECDP_synthase"/>
</dbReference>
<keyword evidence="12 14" id="KW-0456">Lyase</keyword>
<comment type="similarity">
    <text evidence="14">In the N-terminal section; belongs to the IspD/TarI cytidylyltransferase family. IspD subfamily.</text>
</comment>
<dbReference type="Gene3D" id="3.30.1330.50">
    <property type="entry name" value="2-C-methyl-D-erythritol 2,4-cyclodiphosphate synthase"/>
    <property type="match status" value="1"/>
</dbReference>
<evidence type="ECO:0000256" key="10">
    <source>
        <dbReference type="ARBA" id="ARBA00022723"/>
    </source>
</evidence>
<dbReference type="HAMAP" id="MF_01520">
    <property type="entry name" value="IspDF"/>
    <property type="match status" value="1"/>
</dbReference>
<evidence type="ECO:0000256" key="8">
    <source>
        <dbReference type="ARBA" id="ARBA00022679"/>
    </source>
</evidence>
<evidence type="ECO:0000256" key="4">
    <source>
        <dbReference type="ARBA" id="ARBA00004709"/>
    </source>
</evidence>
<evidence type="ECO:0000256" key="14">
    <source>
        <dbReference type="HAMAP-Rule" id="MF_01520"/>
    </source>
</evidence>
<evidence type="ECO:0000256" key="7">
    <source>
        <dbReference type="ARBA" id="ARBA00009789"/>
    </source>
</evidence>
<sequence>MGIATVTAFHAIIVAAGSGSRAGGDIPKQYRDYQGQPLLRHSVRNLLSHPLIGQIIVVIGAGQDAMAQQALPQDDRIKTVLGGDSRMASVANGLQALSALEIAADTKVLVHDAARPGLSHDVIDRLLLALDEQPGAVPVLPMVDSMTNNAGELLGEAVDRNDFVRVQTPQAFHFHVLQAAHQHWQTKSGDAPTDDARMVQDCGYKVAAVAGDEKLAKITFAEDFDGGLTLMNHQSENLRAPIRIGNGFDVHRFEPGDHIWLCGVQIPHKQSLKGHSDADVGLHALTDALLGALALGDIGDHFPDTDPQWAGSSSDRFLEHAANLVEEKGYRIGNVDITLICEAPKVKPHREAMRERVAAILSLDADLVSIKATTTEALGFTGRREGIAAQASATLIQHSTR</sequence>
<accession>A0AA97F4V4</accession>
<dbReference type="InterPro" id="IPR020555">
    <property type="entry name" value="MECDP_synthase_CS"/>
</dbReference>
<dbReference type="PANTHER" id="PTHR43181">
    <property type="entry name" value="2-C-METHYL-D-ERYTHRITOL 2,4-CYCLODIPHOSPHATE SYNTHASE, CHLOROPLASTIC"/>
    <property type="match status" value="1"/>
</dbReference>
<feature type="binding site" evidence="14">
    <location>
        <position position="383"/>
    </location>
    <ligand>
        <name>4-CDP-2-C-methyl-D-erythritol 2-phosphate</name>
        <dbReference type="ChEBI" id="CHEBI:57919"/>
    </ligand>
</feature>
<keyword evidence="10 14" id="KW-0479">Metal-binding</keyword>
<keyword evidence="9 14" id="KW-0548">Nucleotidyltransferase</keyword>
<feature type="binding site" evidence="14">
    <location>
        <position position="249"/>
    </location>
    <ligand>
        <name>a divalent metal cation</name>
        <dbReference type="ChEBI" id="CHEBI:60240"/>
    </ligand>
</feature>
<evidence type="ECO:0000256" key="2">
    <source>
        <dbReference type="ARBA" id="ARBA00001282"/>
    </source>
</evidence>
<feature type="site" description="Transition state stabilizer" evidence="14">
    <location>
        <position position="275"/>
    </location>
</feature>
<name>A0AA97F4V4_9SPHN</name>
<evidence type="ECO:0000256" key="12">
    <source>
        <dbReference type="ARBA" id="ARBA00023239"/>
    </source>
</evidence>
<proteinExistence type="inferred from homology"/>
<comment type="pathway">
    <text evidence="4 14">Isoprenoid biosynthesis; isopentenyl diphosphate biosynthesis via DXP pathway; isopentenyl diphosphate from 1-deoxy-D-xylulose 5-phosphate: step 4/6.</text>
</comment>
<evidence type="ECO:0000313" key="17">
    <source>
        <dbReference type="Proteomes" id="UP001302429"/>
    </source>
</evidence>
<comment type="function">
    <text evidence="14">Bifunctional enzyme that catalyzes the formation of 4-diphosphocytidyl-2-C-methyl-D-erythritol from CTP and 2-C-methyl-D-erythritol 4-phosphate (MEP) (IspD), and catalyzes the conversion of 4-diphosphocytidyl-2-C-methyl-D-erythritol 2-phosphate (CDP-ME2P) to 2-C-methyl-D-erythritol 2,4-cyclodiphosphate (ME-CPP) with a corresponding release of cytidine 5-monophosphate (CMP) (IspF).</text>
</comment>
<dbReference type="RefSeq" id="WP_317080286.1">
    <property type="nucleotide sequence ID" value="NZ_CP136594.1"/>
</dbReference>
<dbReference type="GO" id="GO:0046872">
    <property type="term" value="F:metal ion binding"/>
    <property type="evidence" value="ECO:0007669"/>
    <property type="project" value="UniProtKB-KW"/>
</dbReference>
<feature type="binding site" evidence="14">
    <location>
        <begin position="302"/>
        <end position="306"/>
    </location>
    <ligand>
        <name>4-CDP-2-C-methyl-D-erythritol 2-phosphate</name>
        <dbReference type="ChEBI" id="CHEBI:57919"/>
    </ligand>
</feature>
<protein>
    <recommendedName>
        <fullName evidence="14">Bifunctional enzyme IspD/IspF</fullName>
    </recommendedName>
    <domain>
        <recommendedName>
            <fullName evidence="14">2-C-methyl-D-erythritol 4-phosphate cytidylyltransferase</fullName>
            <ecNumber evidence="14">2.7.7.60</ecNumber>
        </recommendedName>
        <alternativeName>
            <fullName evidence="14">4-diphosphocytidyl-2C-methyl-D-erythritol synthase</fullName>
        </alternativeName>
        <alternativeName>
            <fullName evidence="14">MEP cytidylyltransferase</fullName>
            <shortName evidence="14">MCT</shortName>
        </alternativeName>
    </domain>
    <domain>
        <recommendedName>
            <fullName evidence="14">2-C-methyl-D-erythritol 2,4-cyclodiphosphate synthase</fullName>
            <shortName evidence="14">MECDP-synthase</shortName>
            <shortName evidence="14">MECPP-synthase</shortName>
            <shortName evidence="14">MECPS</shortName>
            <ecNumber evidence="14">4.6.1.12</ecNumber>
        </recommendedName>
    </domain>
</protein>
<dbReference type="AlphaFoldDB" id="A0AA97F4V4"/>
<dbReference type="Proteomes" id="UP001302429">
    <property type="component" value="Chromosome"/>
</dbReference>
<feature type="site" description="Transition state stabilizer" evidence="14">
    <location>
        <position position="21"/>
    </location>
</feature>
<dbReference type="PANTHER" id="PTHR43181:SF1">
    <property type="entry name" value="2-C-METHYL-D-ERYTHRITOL 2,4-CYCLODIPHOSPHATE SYNTHASE, CHLOROPLASTIC"/>
    <property type="match status" value="1"/>
</dbReference>
<evidence type="ECO:0000313" key="16">
    <source>
        <dbReference type="EMBL" id="WOE74056.1"/>
    </source>
</evidence>
<dbReference type="EC" id="4.6.1.12" evidence="14"/>
<dbReference type="InterPro" id="IPR036571">
    <property type="entry name" value="MECDP_synthase_sf"/>
</dbReference>
<dbReference type="EMBL" id="CP136594">
    <property type="protein sequence ID" value="WOE74056.1"/>
    <property type="molecule type" value="Genomic_DNA"/>
</dbReference>
<dbReference type="InterPro" id="IPR034683">
    <property type="entry name" value="IspD/TarI"/>
</dbReference>
<evidence type="ECO:0000256" key="5">
    <source>
        <dbReference type="ARBA" id="ARBA00004787"/>
    </source>
</evidence>
<dbReference type="SUPFAM" id="SSF69765">
    <property type="entry name" value="IpsF-like"/>
    <property type="match status" value="1"/>
</dbReference>
<evidence type="ECO:0000259" key="15">
    <source>
        <dbReference type="Pfam" id="PF02542"/>
    </source>
</evidence>
<feature type="site" description="Positions MEP for the nucleophilic attack" evidence="14">
    <location>
        <position position="160"/>
    </location>
</feature>
<evidence type="ECO:0000256" key="1">
    <source>
        <dbReference type="ARBA" id="ARBA00000200"/>
    </source>
</evidence>
<organism evidence="16 17">
    <name type="scientific">Alterisphingorhabdus coralli</name>
    <dbReference type="NCBI Taxonomy" id="3071408"/>
    <lineage>
        <taxon>Bacteria</taxon>
        <taxon>Pseudomonadati</taxon>
        <taxon>Pseudomonadota</taxon>
        <taxon>Alphaproteobacteria</taxon>
        <taxon>Sphingomonadales</taxon>
        <taxon>Sphingomonadaceae</taxon>
        <taxon>Alterisphingorhabdus (ex Yan et al. 2024)</taxon>
    </lineage>
</organism>
<feature type="region of interest" description="2-C-methyl-D-erythritol 4-phosphate cytidylyltransferase" evidence="14">
    <location>
        <begin position="1"/>
        <end position="242"/>
    </location>
</feature>
<feature type="domain" description="2-C-methyl-D-erythritol 2,4-cyclodiphosphate synthase" evidence="15">
    <location>
        <begin position="242"/>
        <end position="395"/>
    </location>
</feature>
<dbReference type="HAMAP" id="MF_00107">
    <property type="entry name" value="IspF"/>
    <property type="match status" value="1"/>
</dbReference>
<dbReference type="InterPro" id="IPR026596">
    <property type="entry name" value="IspD/F"/>
</dbReference>
<dbReference type="PROSITE" id="PS01350">
    <property type="entry name" value="ISPF"/>
    <property type="match status" value="1"/>
</dbReference>
<comment type="catalytic activity">
    <reaction evidence="1 14">
        <text>4-CDP-2-C-methyl-D-erythritol 2-phosphate = 2-C-methyl-D-erythritol 2,4-cyclic diphosphate + CMP</text>
        <dbReference type="Rhea" id="RHEA:23864"/>
        <dbReference type="ChEBI" id="CHEBI:57919"/>
        <dbReference type="ChEBI" id="CHEBI:58483"/>
        <dbReference type="ChEBI" id="CHEBI:60377"/>
        <dbReference type="EC" id="4.6.1.12"/>
    </reaction>
</comment>
<feature type="binding site" evidence="14">
    <location>
        <begin position="275"/>
        <end position="276"/>
    </location>
    <ligand>
        <name>4-CDP-2-C-methyl-D-erythritol 2-phosphate</name>
        <dbReference type="ChEBI" id="CHEBI:57919"/>
    </ligand>
</feature>
<dbReference type="CDD" id="cd00554">
    <property type="entry name" value="MECDP_synthase"/>
    <property type="match status" value="1"/>
</dbReference>
<evidence type="ECO:0000256" key="3">
    <source>
        <dbReference type="ARBA" id="ARBA00001968"/>
    </source>
</evidence>
<dbReference type="Pfam" id="PF01128">
    <property type="entry name" value="IspD"/>
    <property type="match status" value="1"/>
</dbReference>